<feature type="region of interest" description="Disordered" evidence="1">
    <location>
        <begin position="2275"/>
        <end position="2329"/>
    </location>
</feature>
<feature type="compositionally biased region" description="Low complexity" evidence="1">
    <location>
        <begin position="1325"/>
        <end position="1336"/>
    </location>
</feature>
<feature type="compositionally biased region" description="Low complexity" evidence="1">
    <location>
        <begin position="685"/>
        <end position="719"/>
    </location>
</feature>
<feature type="compositionally biased region" description="Low complexity" evidence="1">
    <location>
        <begin position="1016"/>
        <end position="1027"/>
    </location>
</feature>
<feature type="compositionally biased region" description="Polar residues" evidence="1">
    <location>
        <begin position="1940"/>
        <end position="1956"/>
    </location>
</feature>
<feature type="compositionally biased region" description="Low complexity" evidence="1">
    <location>
        <begin position="878"/>
        <end position="889"/>
    </location>
</feature>
<feature type="compositionally biased region" description="Low complexity" evidence="1">
    <location>
        <begin position="1369"/>
        <end position="1383"/>
    </location>
</feature>
<feature type="compositionally biased region" description="Polar residues" evidence="1">
    <location>
        <begin position="828"/>
        <end position="842"/>
    </location>
</feature>
<feature type="compositionally biased region" description="Basic and acidic residues" evidence="1">
    <location>
        <begin position="1483"/>
        <end position="1522"/>
    </location>
</feature>
<feature type="compositionally biased region" description="Basic and acidic residues" evidence="1">
    <location>
        <begin position="1663"/>
        <end position="1683"/>
    </location>
</feature>
<feature type="compositionally biased region" description="Acidic residues" evidence="1">
    <location>
        <begin position="1587"/>
        <end position="1596"/>
    </location>
</feature>
<feature type="compositionally biased region" description="Polar residues" evidence="1">
    <location>
        <begin position="2078"/>
        <end position="2095"/>
    </location>
</feature>
<comment type="caution">
    <text evidence="2">The sequence shown here is derived from an EMBL/GenBank/DDBJ whole genome shotgun (WGS) entry which is preliminary data.</text>
</comment>
<feature type="compositionally biased region" description="Acidic residues" evidence="1">
    <location>
        <begin position="1651"/>
        <end position="1662"/>
    </location>
</feature>
<feature type="compositionally biased region" description="Polar residues" evidence="1">
    <location>
        <begin position="305"/>
        <end position="317"/>
    </location>
</feature>
<reference evidence="2" key="1">
    <citation type="submission" date="2021-02" db="EMBL/GenBank/DDBJ databases">
        <authorList>
            <person name="Dougan E. K."/>
            <person name="Rhodes N."/>
            <person name="Thang M."/>
            <person name="Chan C."/>
        </authorList>
    </citation>
    <scope>NUCLEOTIDE SEQUENCE</scope>
</reference>
<feature type="compositionally biased region" description="Low complexity" evidence="1">
    <location>
        <begin position="1101"/>
        <end position="1110"/>
    </location>
</feature>
<feature type="compositionally biased region" description="Polar residues" evidence="1">
    <location>
        <begin position="798"/>
        <end position="814"/>
    </location>
</feature>
<feature type="region of interest" description="Disordered" evidence="1">
    <location>
        <begin position="1462"/>
        <end position="1978"/>
    </location>
</feature>
<keyword evidence="3" id="KW-1185">Reference proteome</keyword>
<feature type="compositionally biased region" description="Low complexity" evidence="1">
    <location>
        <begin position="242"/>
        <end position="253"/>
    </location>
</feature>
<evidence type="ECO:0000313" key="2">
    <source>
        <dbReference type="EMBL" id="CAE7527737.1"/>
    </source>
</evidence>
<dbReference type="OrthoDB" id="436702at2759"/>
<feature type="compositionally biased region" description="Low complexity" evidence="1">
    <location>
        <begin position="769"/>
        <end position="782"/>
    </location>
</feature>
<dbReference type="EMBL" id="CAJNDS010002566">
    <property type="protein sequence ID" value="CAE7527737.1"/>
    <property type="molecule type" value="Genomic_DNA"/>
</dbReference>
<sequence length="2329" mass="244210">MFPTSLVHAHVTNPAGHKEVRPAAGSQEQQPKDAVPSSEALRAAAGKLLEKVKAAKAARAKAQAASQRSEPLPEAERTAEGAPKAPAQESSPSSERVSTGDAPKKAQEAEKEEDPAVEADLAPAENDAAIPRVDEPSQRDVGLFTPAQAAETVVADAPNFEQELVASDAAPKASSADVLEPQEETISAEPMKTETTGVDAQPMPPSTADALNGDQAETPHADPVPGDAQGHLVEATDEPQVAETPATPAASTEEQTDAPKPAQQAERDDTTKHDQAISEVAEDASCPKGEEELEKAVCASKTRSRMQAPSRSTSLNDATAAPPPGPSPNLPGAVPPLRDLATPVPLEAVARSPSELCVPRPSPTEMPPAEQASEQEVKEADEAELKTVDEAELTKEVRPAAGSQEPQPKDAVPSSEALRAAAGKLLEKVKAAKAARAKAQAASQRSEPLPEAERTAEGAPKAPAQEPSPSSERVSTGDAPKKAQEAEKEEDPVEVSKSDASPQVPEASQRDAGSPPTQAVDDVHAVDELASAAPKTSSADALEGQEEMASAETIKTRTDVEVQQVPPAAANGAQDAGDAQGHLAEPTDEPQVAATPATPAASAEEQTDVPKPAQQTEGEEATKHDQAISEVAEEASCPKGEEELEKAVAGLLPDPVRTQDPEPFVVTSQLETEQVPDGEEPVPCSSADASALSQSAPQPAPSELPTAAAASIETTSAHSGPATPGPFLAEYSPPRRWGPRRRASPSDLPVPTSRPSPAATNEAEEVEELATAAPAVPAAPVEEAPPDADHPAMPESAIPSSVAGSPSTAASLGTSLMHVAGPEAKASSVETLTHSGPATAQPSPADVPVPTSRPSPTTTNEGEEEELATAAPPPAVPAAPVEEALGPPAADRPPMPESAMPSPEAYEEKEVSEGVVMSLIRENETPVPLEEGDGKAPDEAPDEVDLSWPPLVFGVKLHNSRAFTGGRARADLQESGQTDACEGRFPELATAAPPPAVPAAPVEEAPPAADRPPMPESAMPSSEPSAETPVPLQEGDGKAPDEAPDEAKASSVETLTHSGPATAQPSPADVPVPTSRPSPTATNEGEEEELATAAPPPAVPAAPVEEAPPAADRPPMPESAMPSSEPSAETPVPLEEGDGKAPDEAPDEANASSVETLKHSGPATAQPSPADVPVPTSRPSPTATNEGEEEELATAAPPPAVPAAPVEEAPPRPPAADRPVMPESAMPSSEPSAETPVPFEEGDGKAPDEAPDEAKASSVETLTHSGPATAQPSPADVPVPTSRPSPTATNEGEEEELATAAPPPAVPAAPVEEAPPAADRPPMPESAMPSSEPSAETPVPLEEGDGKAPDEAPDEVPAPQESTPADMDSSQQQPPQPVPLSQLPVLAQTAPLLSSASPVAFQVEDLVEAQCPGWGEDWFPAKVRELLPNNEVQVLWEGDEPSVSSVSLDMVRKRDVATLAMPCLSMPDTAQSDSAPRMPMKQESARQEEEERQRQEEEAALEKARAEEAAEEMRRQEEKAAVEEAEAEEEVEERSPKEHEDNEALQESARQEEEERQRQEEDAALEKARAEEAAEEMHRQEEKAAVEEAEAEEEVEERSPKEHEDNEALQESARQEEEERQRQEEEAALEKARAEEKAAMEKAQAEKKEEEQEEEQEEEEEEKAGLEEERGRKEEAAQEKAGAEAEAAQEAAEDIHRQEEEAAPEEVKAPEQEEEEALQAARVEAEESARLGKEEPPQRHEDEAALEKAEAEVAELPAPPRDIPAPTGVPSATSLRSADEELAAAAAPPPTAPTALVEETSGDPKQHRFTIEATGGSAEIPLGRQVPSPTQGSHELSTLKHQPSSSSMARVPVAADRLQDVQNPGDGVAGVAPLGQTPVPGDPKQHRFTIEAIGGSSEIPLDRQVPSPTQGFEELSTLKHRPSSVSMTARVSAADRLQAKDTSPAPTQSAGQSLRQVQKEVRNPGDGVAGPALLGPTPSIQHLRPTASALNMAETPRQAWPTSARQVLRSASTPSTAVVAAVAAVAKVKAVQRWRPDRVVPVVPMVPHASDTWKPGSQSPAPTIPRYASYSYKLPGAHSTQQLASPRHSSLSTLDSPGGASNAATVVCQPMAASQSWAELAAKARESCQQALQAVGTPSPMTPSRSPRMDLSPRIYQSTSHGFDASSPPPTARVEHRIIAEPKLPATRAASPMTRSPVYDHRSTVWLDATGHAVPQQVADVWLQEPRCRMTSSSGTQHREVCMWRPQPQSSISAMPSLASPRCMTPRQVVMMRPAASPPAGHRQYAWPGACGSPMQARQAPDSGQKVSETFSDSKKPRPRPASSERRLC</sequence>
<feature type="region of interest" description="Disordered" evidence="1">
    <location>
        <begin position="351"/>
        <end position="913"/>
    </location>
</feature>
<feature type="compositionally biased region" description="Low complexity" evidence="1">
    <location>
        <begin position="166"/>
        <end position="177"/>
    </location>
</feature>
<evidence type="ECO:0000313" key="3">
    <source>
        <dbReference type="Proteomes" id="UP000604046"/>
    </source>
</evidence>
<feature type="compositionally biased region" description="Polar residues" evidence="1">
    <location>
        <begin position="88"/>
        <end position="97"/>
    </location>
</feature>
<protein>
    <submittedName>
        <fullName evidence="2">Swap70 protein</fullName>
    </submittedName>
</protein>
<feature type="compositionally biased region" description="Polar residues" evidence="1">
    <location>
        <begin position="1827"/>
        <end position="1848"/>
    </location>
</feature>
<feature type="compositionally biased region" description="Polar residues" evidence="1">
    <location>
        <begin position="1258"/>
        <end position="1272"/>
    </location>
</feature>
<feature type="compositionally biased region" description="Basic and acidic residues" evidence="1">
    <location>
        <begin position="1693"/>
        <end position="1711"/>
    </location>
</feature>
<feature type="compositionally biased region" description="Basic and acidic residues" evidence="1">
    <location>
        <begin position="1597"/>
        <end position="1606"/>
    </location>
</feature>
<feature type="region of interest" description="Disordered" evidence="1">
    <location>
        <begin position="165"/>
        <end position="339"/>
    </location>
</feature>
<feature type="compositionally biased region" description="Basic and acidic residues" evidence="1">
    <location>
        <begin position="375"/>
        <end position="398"/>
    </location>
</feature>
<feature type="compositionally biased region" description="Low complexity" evidence="1">
    <location>
        <begin position="1118"/>
        <end position="1129"/>
    </location>
</feature>
<feature type="compositionally biased region" description="Basic and acidic residues" evidence="1">
    <location>
        <begin position="1549"/>
        <end position="1586"/>
    </location>
</feature>
<feature type="region of interest" description="Disordered" evidence="1">
    <location>
        <begin position="2078"/>
        <end position="2100"/>
    </location>
</feature>
<feature type="compositionally biased region" description="Polar residues" evidence="1">
    <location>
        <begin position="1051"/>
        <end position="1065"/>
    </location>
</feature>
<feature type="compositionally biased region" description="Basic and acidic residues" evidence="1">
    <location>
        <begin position="1723"/>
        <end position="1751"/>
    </location>
</feature>
<feature type="compositionally biased region" description="Basic and acidic residues" evidence="1">
    <location>
        <begin position="1533"/>
        <end position="1542"/>
    </location>
</feature>
<feature type="compositionally biased region" description="Basic and acidic residues" evidence="1">
    <location>
        <begin position="1035"/>
        <end position="1048"/>
    </location>
</feature>
<accession>A0A812TL27</accession>
<feature type="compositionally biased region" description="Low complexity" evidence="1">
    <location>
        <begin position="999"/>
        <end position="1008"/>
    </location>
</feature>
<feature type="compositionally biased region" description="Acidic residues" evidence="1">
    <location>
        <begin position="1523"/>
        <end position="1532"/>
    </location>
</feature>
<feature type="region of interest" description="Disordered" evidence="1">
    <location>
        <begin position="1"/>
        <end position="145"/>
    </location>
</feature>
<feature type="compositionally biased region" description="Low complexity" evidence="1">
    <location>
        <begin position="1221"/>
        <end position="1234"/>
    </location>
</feature>
<proteinExistence type="predicted"/>
<feature type="region of interest" description="Disordered" evidence="1">
    <location>
        <begin position="925"/>
        <end position="945"/>
    </location>
</feature>
<gene>
    <name evidence="2" type="primary">Swap70</name>
    <name evidence="2" type="ORF">SNAT2548_LOCUS29556</name>
</gene>
<feature type="compositionally biased region" description="Low complexity" evidence="1">
    <location>
        <begin position="568"/>
        <end position="581"/>
    </location>
</feature>
<feature type="compositionally biased region" description="Low complexity" evidence="1">
    <location>
        <begin position="589"/>
        <end position="604"/>
    </location>
</feature>
<organism evidence="2 3">
    <name type="scientific">Symbiodinium natans</name>
    <dbReference type="NCBI Taxonomy" id="878477"/>
    <lineage>
        <taxon>Eukaryota</taxon>
        <taxon>Sar</taxon>
        <taxon>Alveolata</taxon>
        <taxon>Dinophyceae</taxon>
        <taxon>Suessiales</taxon>
        <taxon>Symbiodiniaceae</taxon>
        <taxon>Symbiodinium</taxon>
    </lineage>
</organism>
<feature type="region of interest" description="Disordered" evidence="1">
    <location>
        <begin position="968"/>
        <end position="1383"/>
    </location>
</feature>
<feature type="compositionally biased region" description="Basic and acidic residues" evidence="1">
    <location>
        <begin position="1242"/>
        <end position="1255"/>
    </location>
</feature>
<feature type="compositionally biased region" description="Basic and acidic residues" evidence="1">
    <location>
        <begin position="1613"/>
        <end position="1650"/>
    </location>
</feature>
<name>A0A812TL27_9DINO</name>
<dbReference type="Proteomes" id="UP000604046">
    <property type="component" value="Unassembled WGS sequence"/>
</dbReference>
<feature type="compositionally biased region" description="Low complexity" evidence="1">
    <location>
        <begin position="1308"/>
        <end position="1317"/>
    </location>
</feature>
<feature type="compositionally biased region" description="Basic and acidic residues" evidence="1">
    <location>
        <begin position="265"/>
        <end position="276"/>
    </location>
</feature>
<evidence type="ECO:0000256" key="1">
    <source>
        <dbReference type="SAM" id="MobiDB-lite"/>
    </source>
</evidence>